<dbReference type="EMBL" id="VIUW01000002">
    <property type="protein sequence ID" value="TWD15879.1"/>
    <property type="molecule type" value="Genomic_DNA"/>
</dbReference>
<dbReference type="RefSeq" id="WP_144856882.1">
    <property type="nucleotide sequence ID" value="NZ_BAAAYT010000001.1"/>
</dbReference>
<protein>
    <submittedName>
        <fullName evidence="1">Uncharacterized protein</fullName>
    </submittedName>
</protein>
<evidence type="ECO:0000313" key="2">
    <source>
        <dbReference type="Proteomes" id="UP000315628"/>
    </source>
</evidence>
<name>A0A560WDY4_9MICO</name>
<gene>
    <name evidence="1" type="ORF">FB557_1415</name>
</gene>
<evidence type="ECO:0000313" key="1">
    <source>
        <dbReference type="EMBL" id="TWD15879.1"/>
    </source>
</evidence>
<reference evidence="1 2" key="1">
    <citation type="submission" date="2019-06" db="EMBL/GenBank/DDBJ databases">
        <title>Sequencing the genomes of 1000 actinobacteria strains.</title>
        <authorList>
            <person name="Klenk H.-P."/>
        </authorList>
    </citation>
    <scope>NUCLEOTIDE SEQUENCE [LARGE SCALE GENOMIC DNA]</scope>
    <source>
        <strain evidence="1 2">DSM 18935</strain>
    </source>
</reference>
<accession>A0A560WDY4</accession>
<sequence>MTTTTSLNVLSDADFAARMATYRPNGLEPEVWDEWADEVADIVRAAEPSSAQDLTYLLGVVCGYLRWSTPVHGTNDFAAQVTEDLITQYLKRLERAGTAVGTLENRRSQLLRVHRGLAGLPTRKAIMRGRSPYTAPYSPSGVHALRAICAPSEELQVLLRILDDRTLTTSEVMDRLKGVATDRLREDFARAGLKWSRERWRVTWAAGLVNDEADFVTLALRHGFSRNDCERFLAHHPATPGTPLQLRG</sequence>
<keyword evidence="2" id="KW-1185">Reference proteome</keyword>
<dbReference type="Proteomes" id="UP000315628">
    <property type="component" value="Unassembled WGS sequence"/>
</dbReference>
<dbReference type="AlphaFoldDB" id="A0A560WDY4"/>
<dbReference type="OrthoDB" id="9929854at2"/>
<comment type="caution">
    <text evidence="1">The sequence shown here is derived from an EMBL/GenBank/DDBJ whole genome shotgun (WGS) entry which is preliminary data.</text>
</comment>
<proteinExistence type="predicted"/>
<organism evidence="1 2">
    <name type="scientific">Marihabitans asiaticum</name>
    <dbReference type="NCBI Taxonomy" id="415218"/>
    <lineage>
        <taxon>Bacteria</taxon>
        <taxon>Bacillati</taxon>
        <taxon>Actinomycetota</taxon>
        <taxon>Actinomycetes</taxon>
        <taxon>Micrococcales</taxon>
        <taxon>Intrasporangiaceae</taxon>
        <taxon>Marihabitans</taxon>
    </lineage>
</organism>